<dbReference type="STRING" id="573370.DMR_40310"/>
<sequence length="930" mass="103301">MNPHTPTFKLAFAVTEVGPDVAAGDYFTALELGAALRKLMRWEVVWLPRDQWYETGDANALIAMTDHYDPTRLGAKAANLVKICWMRNWFDRWAGKPHFNLWDIRLCSSQQAADHIERTYGFACQVLRIAANHVRFRPRPEEKLYDYVFTGSYWDAPRDIERIDPEAIGLRFALFGKNWENHPQFKKYYKGFAPYHAMPRIYNQSLLLVDDANSVTKQWGSVNSRVFDALASGTLVITNSATASAEAFEGRLPVYDSPEDLREKLTQYLGDDRLYAQTLDALRQGVLARHTYAIRAQELAKIILGRLRAGQGPPQPHSVPGPRASQDEPARRRSLLVSIIIPVFNQAHFTEPCLRALFHNTPDVCEVIVVDNGSTDDTARLLERWQGRVRVLRNATNQGFARACNWGAAVASAPYLLFLNNDTEVQPGWLPPLLAMAARPSVGAVGGRLLFPDGSIQHAGVVVVERRGHVSLLPRHAFMGEAPELAVPRQATLMQVVTGACMLVNAACFWDAGGFDTAYWNGCEDVDLCFKLAQLDKKVVYEPASVVIHHEGKSGRERSVGIHTNNARLRSRWEGLIAPDLIDVDGQVVPAEGLERRMREGGDLAPDAAYGEAIVAWWKRYRQRFSPAPDARPCRPQGARIAIRVCAPSRTSAFWGDTACGDELARAFARLGHRADVLFKDEWSRGGHDLAIHIRGAYRHYPRPGTKNLLWIISHPQLITKEELDSYDLVLCASMMFMRQIEPITATPCRCLPLAASSACVGGGASRTPESLDLLFVGDNSGPNRRRIVRDVLDAGYGASLGVVGEGWAGRLPESTALEERLPLEGLPRLLGMARIHLNEHAPAMARDGFINHQTFDLGALGLFQISNAVPGIEALGVVTYADPMDLRHKIDYYLHNEAARKEIAACSFERCAVETFDARARTILELAAG</sequence>
<dbReference type="Proteomes" id="UP000009071">
    <property type="component" value="Chromosome"/>
</dbReference>
<dbReference type="SUPFAM" id="SSF53448">
    <property type="entry name" value="Nucleotide-diphospho-sugar transferases"/>
    <property type="match status" value="1"/>
</dbReference>
<dbReference type="InterPro" id="IPR001173">
    <property type="entry name" value="Glyco_trans_2-like"/>
</dbReference>
<dbReference type="InterPro" id="IPR029044">
    <property type="entry name" value="Nucleotide-diphossugar_trans"/>
</dbReference>
<dbReference type="RefSeq" id="WP_015862654.1">
    <property type="nucleotide sequence ID" value="NC_012796.1"/>
</dbReference>
<evidence type="ECO:0000313" key="4">
    <source>
        <dbReference type="Proteomes" id="UP000009071"/>
    </source>
</evidence>
<keyword evidence="4" id="KW-1185">Reference proteome</keyword>
<dbReference type="CDD" id="cd04186">
    <property type="entry name" value="GT_2_like_c"/>
    <property type="match status" value="1"/>
</dbReference>
<feature type="domain" description="Spore protein YkvP/CgeB glycosyl transferase-like" evidence="2">
    <location>
        <begin position="167"/>
        <end position="299"/>
    </location>
</feature>
<dbReference type="Pfam" id="PF13524">
    <property type="entry name" value="Glyco_trans_1_2"/>
    <property type="match status" value="2"/>
</dbReference>
<reference evidence="3 4" key="1">
    <citation type="journal article" date="2009" name="Genome Res.">
        <title>Whole genome sequence of Desulfovibrio magneticus strain RS-1 revealed common gene clusters in magnetotactic bacteria.</title>
        <authorList>
            <person name="Nakazawa H."/>
            <person name="Arakaki A."/>
            <person name="Narita-Yamada S."/>
            <person name="Yashiro I."/>
            <person name="Jinno K."/>
            <person name="Aoki N."/>
            <person name="Tsuruyama A."/>
            <person name="Okamura Y."/>
            <person name="Tanikawa S."/>
            <person name="Fujita N."/>
            <person name="Takeyama H."/>
            <person name="Matsunaga T."/>
        </authorList>
    </citation>
    <scope>NUCLEOTIDE SEQUENCE [LARGE SCALE GENOMIC DNA]</scope>
    <source>
        <strain evidence="4">ATCC 700980 / DSM 13731 / RS-1</strain>
    </source>
</reference>
<dbReference type="OrthoDB" id="9783791at2"/>
<dbReference type="eggNOG" id="COG4641">
    <property type="taxonomic scope" value="Bacteria"/>
</dbReference>
<dbReference type="Gene3D" id="3.90.550.10">
    <property type="entry name" value="Spore Coat Polysaccharide Biosynthesis Protein SpsA, Chain A"/>
    <property type="match status" value="1"/>
</dbReference>
<evidence type="ECO:0000313" key="3">
    <source>
        <dbReference type="EMBL" id="BAH77522.1"/>
    </source>
</evidence>
<organism evidence="3 4">
    <name type="scientific">Solidesulfovibrio magneticus (strain ATCC 700980 / DSM 13731 / RS-1)</name>
    <name type="common">Desulfovibrio magneticus</name>
    <dbReference type="NCBI Taxonomy" id="573370"/>
    <lineage>
        <taxon>Bacteria</taxon>
        <taxon>Pseudomonadati</taxon>
        <taxon>Thermodesulfobacteriota</taxon>
        <taxon>Desulfovibrionia</taxon>
        <taxon>Desulfovibrionales</taxon>
        <taxon>Desulfovibrionaceae</taxon>
        <taxon>Solidesulfovibrio</taxon>
    </lineage>
</organism>
<feature type="domain" description="Spore protein YkvP/CgeB glycosyl transferase-like" evidence="2">
    <location>
        <begin position="785"/>
        <end position="925"/>
    </location>
</feature>
<dbReference type="Pfam" id="PF00535">
    <property type="entry name" value="Glycos_transf_2"/>
    <property type="match status" value="1"/>
</dbReference>
<dbReference type="GO" id="GO:0016740">
    <property type="term" value="F:transferase activity"/>
    <property type="evidence" value="ECO:0007669"/>
    <property type="project" value="UniProtKB-KW"/>
</dbReference>
<proteinExistence type="predicted"/>
<dbReference type="CAZy" id="GT2">
    <property type="family name" value="Glycosyltransferase Family 2"/>
</dbReference>
<dbReference type="AlphaFoldDB" id="C4XP21"/>
<dbReference type="PANTHER" id="PTHR43179">
    <property type="entry name" value="RHAMNOSYLTRANSFERASE WBBL"/>
    <property type="match status" value="1"/>
</dbReference>
<name>C4XP21_SOLM1</name>
<dbReference type="KEGG" id="dma:DMR_40310"/>
<dbReference type="EMBL" id="AP010904">
    <property type="protein sequence ID" value="BAH77522.1"/>
    <property type="molecule type" value="Genomic_DNA"/>
</dbReference>
<dbReference type="SUPFAM" id="SSF53756">
    <property type="entry name" value="UDP-Glycosyltransferase/glycogen phosphorylase"/>
    <property type="match status" value="1"/>
</dbReference>
<dbReference type="InterPro" id="IPR055259">
    <property type="entry name" value="YkvP/CgeB_Glyco_trans-like"/>
</dbReference>
<feature type="domain" description="Glycosyltransferase 2-like" evidence="1">
    <location>
        <begin position="338"/>
        <end position="452"/>
    </location>
</feature>
<dbReference type="PANTHER" id="PTHR43179:SF7">
    <property type="entry name" value="RHAMNOSYLTRANSFERASE WBBL"/>
    <property type="match status" value="1"/>
</dbReference>
<gene>
    <name evidence="3" type="ordered locus">DMR_40310</name>
</gene>
<accession>C4XP21</accession>
<dbReference type="eggNOG" id="COG1216">
    <property type="taxonomic scope" value="Bacteria"/>
</dbReference>
<dbReference type="HOGENOM" id="CLU_314436_0_0_7"/>
<evidence type="ECO:0000259" key="2">
    <source>
        <dbReference type="Pfam" id="PF13524"/>
    </source>
</evidence>
<protein>
    <submittedName>
        <fullName evidence="3">Glycosyltransferase</fullName>
    </submittedName>
</protein>
<evidence type="ECO:0000259" key="1">
    <source>
        <dbReference type="Pfam" id="PF00535"/>
    </source>
</evidence>